<keyword evidence="3" id="KW-0677">Repeat</keyword>
<dbReference type="SUPFAM" id="SSF52058">
    <property type="entry name" value="L domain-like"/>
    <property type="match status" value="1"/>
</dbReference>
<dbReference type="PANTHER" id="PTHR45712">
    <property type="entry name" value="AGAP008170-PA"/>
    <property type="match status" value="1"/>
</dbReference>
<dbReference type="OrthoDB" id="6240959at2759"/>
<keyword evidence="4" id="KW-0325">Glycoprotein</keyword>
<evidence type="ECO:0000313" key="6">
    <source>
        <dbReference type="EMBL" id="ESO04709.1"/>
    </source>
</evidence>
<keyword evidence="2" id="KW-0732">Signal</keyword>
<dbReference type="RefSeq" id="XP_009017288.1">
    <property type="nucleotide sequence ID" value="XM_009019040.1"/>
</dbReference>
<dbReference type="Gene3D" id="3.80.10.10">
    <property type="entry name" value="Ribonuclease Inhibitor"/>
    <property type="match status" value="1"/>
</dbReference>
<dbReference type="GeneID" id="20215609"/>
<dbReference type="Pfam" id="PF01462">
    <property type="entry name" value="LRRNT"/>
    <property type="match status" value="1"/>
</dbReference>
<dbReference type="PANTHER" id="PTHR45712:SF22">
    <property type="entry name" value="INSULIN-LIKE GROWTH FACTOR-BINDING PROTEIN COMPLEX ACID LABILE SUBUNIT"/>
    <property type="match status" value="1"/>
</dbReference>
<feature type="domain" description="LRRNT" evidence="5">
    <location>
        <begin position="3"/>
        <end position="35"/>
    </location>
</feature>
<accession>T1G3G1</accession>
<name>T1G3G1_HELRO</name>
<reference evidence="7" key="3">
    <citation type="submission" date="2015-06" db="UniProtKB">
        <authorList>
            <consortium name="EnsemblMetazoa"/>
        </authorList>
    </citation>
    <scope>IDENTIFICATION</scope>
</reference>
<sequence length="139" mass="15422">AVTCPEKCDCYLTTVNCKGRNLTSIPKDIPISTKILYLGFNLLTSIEDKSFEKLTNLTELYLNNNHICKVANGAFYGLSSLKILSFTTNKLTSLSAKVLEDVSLLKELFLTNNDLVEIPNFASVTMKGLVQLNLNNNKL</sequence>
<dbReference type="InterPro" id="IPR032675">
    <property type="entry name" value="LRR_dom_sf"/>
</dbReference>
<reference evidence="8" key="1">
    <citation type="submission" date="2012-12" db="EMBL/GenBank/DDBJ databases">
        <authorList>
            <person name="Hellsten U."/>
            <person name="Grimwood J."/>
            <person name="Chapman J.A."/>
            <person name="Shapiro H."/>
            <person name="Aerts A."/>
            <person name="Otillar R.P."/>
            <person name="Terry A.Y."/>
            <person name="Boore J.L."/>
            <person name="Simakov O."/>
            <person name="Marletaz F."/>
            <person name="Cho S.-J."/>
            <person name="Edsinger-Gonzales E."/>
            <person name="Havlak P."/>
            <person name="Kuo D.-H."/>
            <person name="Larsson T."/>
            <person name="Lv J."/>
            <person name="Arendt D."/>
            <person name="Savage R."/>
            <person name="Osoegawa K."/>
            <person name="de Jong P."/>
            <person name="Lindberg D.R."/>
            <person name="Seaver E.C."/>
            <person name="Weisblat D.A."/>
            <person name="Putnam N.H."/>
            <person name="Grigoriev I.V."/>
            <person name="Rokhsar D.S."/>
        </authorList>
    </citation>
    <scope>NUCLEOTIDE SEQUENCE</scope>
</reference>
<dbReference type="InParanoid" id="T1G3G1"/>
<dbReference type="FunFam" id="3.80.10.10:FF:000082">
    <property type="entry name" value="Leucine-rich repeat-containing 24"/>
    <property type="match status" value="1"/>
</dbReference>
<gene>
    <name evidence="7" type="primary">20215609</name>
    <name evidence="6" type="ORF">HELRODRAFT_78824</name>
</gene>
<dbReference type="STRING" id="6412.T1G3G1"/>
<proteinExistence type="predicted"/>
<dbReference type="AlphaFoldDB" id="T1G3G1"/>
<dbReference type="InterPro" id="IPR050333">
    <property type="entry name" value="SLRP"/>
</dbReference>
<dbReference type="SMART" id="SM00369">
    <property type="entry name" value="LRR_TYP"/>
    <property type="match status" value="4"/>
</dbReference>
<dbReference type="EnsemblMetazoa" id="HelroT78824">
    <property type="protein sequence ID" value="HelroP78824"/>
    <property type="gene ID" value="HelroG78824"/>
</dbReference>
<dbReference type="InterPro" id="IPR000372">
    <property type="entry name" value="LRRNT"/>
</dbReference>
<dbReference type="InterPro" id="IPR003591">
    <property type="entry name" value="Leu-rich_rpt_typical-subtyp"/>
</dbReference>
<evidence type="ECO:0000259" key="5">
    <source>
        <dbReference type="SMART" id="SM00013"/>
    </source>
</evidence>
<dbReference type="HOGENOM" id="CLU_000288_18_10_1"/>
<keyword evidence="8" id="KW-1185">Reference proteome</keyword>
<evidence type="ECO:0000313" key="7">
    <source>
        <dbReference type="EnsemblMetazoa" id="HelroP78824"/>
    </source>
</evidence>
<organism evidence="7 8">
    <name type="scientific">Helobdella robusta</name>
    <name type="common">Californian leech</name>
    <dbReference type="NCBI Taxonomy" id="6412"/>
    <lineage>
        <taxon>Eukaryota</taxon>
        <taxon>Metazoa</taxon>
        <taxon>Spiralia</taxon>
        <taxon>Lophotrochozoa</taxon>
        <taxon>Annelida</taxon>
        <taxon>Clitellata</taxon>
        <taxon>Hirudinea</taxon>
        <taxon>Rhynchobdellida</taxon>
        <taxon>Glossiphoniidae</taxon>
        <taxon>Helobdella</taxon>
    </lineage>
</organism>
<dbReference type="PROSITE" id="PS51450">
    <property type="entry name" value="LRR"/>
    <property type="match status" value="2"/>
</dbReference>
<evidence type="ECO:0000256" key="3">
    <source>
        <dbReference type="ARBA" id="ARBA00022737"/>
    </source>
</evidence>
<evidence type="ECO:0000256" key="2">
    <source>
        <dbReference type="ARBA" id="ARBA00022729"/>
    </source>
</evidence>
<dbReference type="Proteomes" id="UP000015101">
    <property type="component" value="Unassembled WGS sequence"/>
</dbReference>
<dbReference type="SMART" id="SM00365">
    <property type="entry name" value="LRR_SD22"/>
    <property type="match status" value="3"/>
</dbReference>
<evidence type="ECO:0000256" key="1">
    <source>
        <dbReference type="ARBA" id="ARBA00022614"/>
    </source>
</evidence>
<dbReference type="Pfam" id="PF13855">
    <property type="entry name" value="LRR_8"/>
    <property type="match status" value="1"/>
</dbReference>
<keyword evidence="1" id="KW-0433">Leucine-rich repeat</keyword>
<dbReference type="KEGG" id="hro:HELRODRAFT_78824"/>
<reference evidence="6 8" key="2">
    <citation type="journal article" date="2013" name="Nature">
        <title>Insights into bilaterian evolution from three spiralian genomes.</title>
        <authorList>
            <person name="Simakov O."/>
            <person name="Marletaz F."/>
            <person name="Cho S.J."/>
            <person name="Edsinger-Gonzales E."/>
            <person name="Havlak P."/>
            <person name="Hellsten U."/>
            <person name="Kuo D.H."/>
            <person name="Larsson T."/>
            <person name="Lv J."/>
            <person name="Arendt D."/>
            <person name="Savage R."/>
            <person name="Osoegawa K."/>
            <person name="de Jong P."/>
            <person name="Grimwood J."/>
            <person name="Chapman J.A."/>
            <person name="Shapiro H."/>
            <person name="Aerts A."/>
            <person name="Otillar R.P."/>
            <person name="Terry A.Y."/>
            <person name="Boore J.L."/>
            <person name="Grigoriev I.V."/>
            <person name="Lindberg D.R."/>
            <person name="Seaver E.C."/>
            <person name="Weisblat D.A."/>
            <person name="Putnam N.H."/>
            <person name="Rokhsar D.S."/>
        </authorList>
    </citation>
    <scope>NUCLEOTIDE SEQUENCE</scope>
</reference>
<dbReference type="SMART" id="SM00013">
    <property type="entry name" value="LRRNT"/>
    <property type="match status" value="1"/>
</dbReference>
<dbReference type="InterPro" id="IPR001611">
    <property type="entry name" value="Leu-rich_rpt"/>
</dbReference>
<dbReference type="eggNOG" id="KOG4641">
    <property type="taxonomic scope" value="Eukaryota"/>
</dbReference>
<evidence type="ECO:0000256" key="4">
    <source>
        <dbReference type="ARBA" id="ARBA00023180"/>
    </source>
</evidence>
<dbReference type="CTD" id="20215609"/>
<evidence type="ECO:0000313" key="8">
    <source>
        <dbReference type="Proteomes" id="UP000015101"/>
    </source>
</evidence>
<protein>
    <recommendedName>
        <fullName evidence="5">LRRNT domain-containing protein</fullName>
    </recommendedName>
</protein>
<dbReference type="OMA" id="NHICKVA"/>
<dbReference type="EMBL" id="KB096457">
    <property type="protein sequence ID" value="ESO04709.1"/>
    <property type="molecule type" value="Genomic_DNA"/>
</dbReference>
<dbReference type="EMBL" id="AMQM01004193">
    <property type="status" value="NOT_ANNOTATED_CDS"/>
    <property type="molecule type" value="Genomic_DNA"/>
</dbReference>